<protein>
    <submittedName>
        <fullName evidence="1">Uncharacterized protein</fullName>
    </submittedName>
</protein>
<organism evidence="1">
    <name type="scientific">Arundo donax</name>
    <name type="common">Giant reed</name>
    <name type="synonym">Donax arundinaceus</name>
    <dbReference type="NCBI Taxonomy" id="35708"/>
    <lineage>
        <taxon>Eukaryota</taxon>
        <taxon>Viridiplantae</taxon>
        <taxon>Streptophyta</taxon>
        <taxon>Embryophyta</taxon>
        <taxon>Tracheophyta</taxon>
        <taxon>Spermatophyta</taxon>
        <taxon>Magnoliopsida</taxon>
        <taxon>Liliopsida</taxon>
        <taxon>Poales</taxon>
        <taxon>Poaceae</taxon>
        <taxon>PACMAD clade</taxon>
        <taxon>Arundinoideae</taxon>
        <taxon>Arundineae</taxon>
        <taxon>Arundo</taxon>
    </lineage>
</organism>
<evidence type="ECO:0000313" key="1">
    <source>
        <dbReference type="EMBL" id="JAD73471.1"/>
    </source>
</evidence>
<accession>A0A0A9CD17</accession>
<reference evidence="1" key="1">
    <citation type="submission" date="2014-09" db="EMBL/GenBank/DDBJ databases">
        <authorList>
            <person name="Magalhaes I.L.F."/>
            <person name="Oliveira U."/>
            <person name="Santos F.R."/>
            <person name="Vidigal T.H.D.A."/>
            <person name="Brescovit A.D."/>
            <person name="Santos A.J."/>
        </authorList>
    </citation>
    <scope>NUCLEOTIDE SEQUENCE</scope>
    <source>
        <tissue evidence="1">Shoot tissue taken approximately 20 cm above the soil surface</tissue>
    </source>
</reference>
<dbReference type="EMBL" id="GBRH01224424">
    <property type="protein sequence ID" value="JAD73471.1"/>
    <property type="molecule type" value="Transcribed_RNA"/>
</dbReference>
<reference evidence="1" key="2">
    <citation type="journal article" date="2015" name="Data Brief">
        <title>Shoot transcriptome of the giant reed, Arundo donax.</title>
        <authorList>
            <person name="Barrero R.A."/>
            <person name="Guerrero F.D."/>
            <person name="Moolhuijzen P."/>
            <person name="Goolsby J.A."/>
            <person name="Tidwell J."/>
            <person name="Bellgard S.E."/>
            <person name="Bellgard M.I."/>
        </authorList>
    </citation>
    <scope>NUCLEOTIDE SEQUENCE</scope>
    <source>
        <tissue evidence="1">Shoot tissue taken approximately 20 cm above the soil surface</tissue>
    </source>
</reference>
<sequence length="102" mass="11976">MCHLQLRPIQGEERKCIQECQEMPAQTINTLYTTISSRGKWKENFSPHLHYNGRGHLQLVNAAGLFTRLDSKKLLSKLPHMHLDFEKLYTSFCSLIRWCTEK</sequence>
<dbReference type="AlphaFoldDB" id="A0A0A9CD17"/>
<name>A0A0A9CD17_ARUDO</name>
<proteinExistence type="predicted"/>